<evidence type="ECO:0000313" key="4">
    <source>
        <dbReference type="Proteomes" id="UP000741360"/>
    </source>
</evidence>
<dbReference type="InterPro" id="IPR011330">
    <property type="entry name" value="Glyco_hydro/deAcase_b/a-brl"/>
</dbReference>
<organism evidence="3 4">
    <name type="scientific">Tectimicrobiota bacterium</name>
    <dbReference type="NCBI Taxonomy" id="2528274"/>
    <lineage>
        <taxon>Bacteria</taxon>
        <taxon>Pseudomonadati</taxon>
        <taxon>Nitrospinota/Tectimicrobiota group</taxon>
        <taxon>Candidatus Tectimicrobiota</taxon>
    </lineage>
</organism>
<reference evidence="3" key="1">
    <citation type="submission" date="2020-07" db="EMBL/GenBank/DDBJ databases">
        <title>Huge and variable diversity of episymbiotic CPR bacteria and DPANN archaea in groundwater ecosystems.</title>
        <authorList>
            <person name="He C.Y."/>
            <person name="Keren R."/>
            <person name="Whittaker M."/>
            <person name="Farag I.F."/>
            <person name="Doudna J."/>
            <person name="Cate J.H.D."/>
            <person name="Banfield J.F."/>
        </authorList>
    </citation>
    <scope>NUCLEOTIDE SEQUENCE</scope>
    <source>
        <strain evidence="3">NC_groundwater_717_Ag_S-0.2um_59_8</strain>
    </source>
</reference>
<evidence type="ECO:0000259" key="2">
    <source>
        <dbReference type="PROSITE" id="PS51677"/>
    </source>
</evidence>
<proteinExistence type="predicted"/>
<dbReference type="AlphaFoldDB" id="A0A932GQ71"/>
<name>A0A932GQ71_UNCTE</name>
<comment type="caution">
    <text evidence="3">The sequence shown here is derived from an EMBL/GenBank/DDBJ whole genome shotgun (WGS) entry which is preliminary data.</text>
</comment>
<dbReference type="Gene3D" id="3.20.20.370">
    <property type="entry name" value="Glycoside hydrolase/deacetylase"/>
    <property type="match status" value="1"/>
</dbReference>
<dbReference type="Pfam" id="PF01522">
    <property type="entry name" value="Polysacc_deac_1"/>
    <property type="match status" value="1"/>
</dbReference>
<dbReference type="GO" id="GO:0016810">
    <property type="term" value="F:hydrolase activity, acting on carbon-nitrogen (but not peptide) bonds"/>
    <property type="evidence" value="ECO:0007669"/>
    <property type="project" value="InterPro"/>
</dbReference>
<dbReference type="GO" id="GO:0005975">
    <property type="term" value="P:carbohydrate metabolic process"/>
    <property type="evidence" value="ECO:0007669"/>
    <property type="project" value="InterPro"/>
</dbReference>
<dbReference type="PANTHER" id="PTHR43123:SF1">
    <property type="entry name" value="POLYSACCHARIDE DEACETYLASE-RELATED"/>
    <property type="match status" value="1"/>
</dbReference>
<dbReference type="PANTHER" id="PTHR43123">
    <property type="entry name" value="POLYSACCHARIDE DEACETYLASE-RELATED"/>
    <property type="match status" value="1"/>
</dbReference>
<dbReference type="EMBL" id="JACPSX010000161">
    <property type="protein sequence ID" value="MBI3015064.1"/>
    <property type="molecule type" value="Genomic_DNA"/>
</dbReference>
<dbReference type="Proteomes" id="UP000741360">
    <property type="component" value="Unassembled WGS sequence"/>
</dbReference>
<evidence type="ECO:0000256" key="1">
    <source>
        <dbReference type="SAM" id="MobiDB-lite"/>
    </source>
</evidence>
<dbReference type="SUPFAM" id="SSF88713">
    <property type="entry name" value="Glycoside hydrolase/deacetylase"/>
    <property type="match status" value="1"/>
</dbReference>
<accession>A0A932GQ71</accession>
<evidence type="ECO:0000313" key="3">
    <source>
        <dbReference type="EMBL" id="MBI3015064.1"/>
    </source>
</evidence>
<dbReference type="InterPro" id="IPR002509">
    <property type="entry name" value="NODB_dom"/>
</dbReference>
<feature type="region of interest" description="Disordered" evidence="1">
    <location>
        <begin position="150"/>
        <end position="170"/>
    </location>
</feature>
<dbReference type="PROSITE" id="PS51677">
    <property type="entry name" value="NODB"/>
    <property type="match status" value="1"/>
</dbReference>
<gene>
    <name evidence="3" type="ORF">HYY65_08420</name>
</gene>
<sequence length="170" mass="19577">MYLDRRRSPIAWPDGARIVIIPCVAFETWPADLGTPETMQNEDRPPLSKNALFRRDLCSVTDREYGERVGVFRMLDVFAREGIHTTFFLNAINLERCSEACKAIQEAGHELASENYIHDYSFMKTYEQEREDQRKTGRIFEQRTGQRPVGYLSTGVRPSNNTPEIIAEEG</sequence>
<feature type="domain" description="NodB homology" evidence="2">
    <location>
        <begin position="55"/>
        <end position="170"/>
    </location>
</feature>
<protein>
    <submittedName>
        <fullName evidence="3">Polysaccharide deacetylase family protein</fullName>
    </submittedName>
</protein>